<dbReference type="GO" id="GO:0008483">
    <property type="term" value="F:transaminase activity"/>
    <property type="evidence" value="ECO:0007669"/>
    <property type="project" value="UniProtKB-KW"/>
</dbReference>
<dbReference type="InterPro" id="IPR015421">
    <property type="entry name" value="PyrdxlP-dep_Trfase_major"/>
</dbReference>
<accession>A0A075GQD6</accession>
<evidence type="ECO:0000256" key="3">
    <source>
        <dbReference type="ARBA" id="ARBA00022679"/>
    </source>
</evidence>
<dbReference type="Gene3D" id="3.90.1150.10">
    <property type="entry name" value="Aspartate Aminotransferase, domain 1"/>
    <property type="match status" value="1"/>
</dbReference>
<dbReference type="SUPFAM" id="SSF53383">
    <property type="entry name" value="PLP-dependent transferases"/>
    <property type="match status" value="1"/>
</dbReference>
<organism evidence="6">
    <name type="scientific">uncultured marine group II/III euryarchaeote KM3_18_D06</name>
    <dbReference type="NCBI Taxonomy" id="1457956"/>
    <lineage>
        <taxon>Archaea</taxon>
        <taxon>Methanobacteriati</taxon>
        <taxon>Methanobacteriota</taxon>
        <taxon>environmental samples</taxon>
    </lineage>
</organism>
<evidence type="ECO:0000256" key="1">
    <source>
        <dbReference type="ARBA" id="ARBA00001933"/>
    </source>
</evidence>
<feature type="domain" description="Aminotransferase class I/classII large" evidence="5">
    <location>
        <begin position="34"/>
        <end position="389"/>
    </location>
</feature>
<reference evidence="6" key="1">
    <citation type="journal article" date="2014" name="Genome Biol. Evol.">
        <title>Pangenome evidence for extensive interdomain horizontal transfer affecting lineage core and shell genes in uncultured planktonic thaumarchaeota and euryarchaeota.</title>
        <authorList>
            <person name="Deschamps P."/>
            <person name="Zivanovic Y."/>
            <person name="Moreira D."/>
            <person name="Rodriguez-Valera F."/>
            <person name="Lopez-Garcia P."/>
        </authorList>
    </citation>
    <scope>NUCLEOTIDE SEQUENCE</scope>
</reference>
<proteinExistence type="predicted"/>
<sequence length="404" mass="44769">MEPIPVAARAANIEYAIRDVVVPATELERAGHQILKLNIGDPLAYPGLPTPTHMVDAFQSSLGRQENGYSHSYGLPKLRAAIAADETGKGWDCSADDVYVCHGVTEALQIIFAAFLQPGDKVLSPGPHYPPYMTYPPLFGGSTVEYRLDSEDGWRVDLDDIRGKMDDRVKLLVVINPNNPTGGITDEATLTGLLEIAAEWPNCTIIADEIYDGLNFADDHRSCAAMAQRLNSSVPVITLNGVSKVFYAPGWRIGFLALRDPADRLVLVKDGMERLMRARLCASTPGQMGYLAGLEGPREWMDEYRERLLVQRDYCIERIQSIEGIEAQTPSGAFYLFAKLTHPKWANDDKAFVLELLHQEKVLMVHGSGFSPEFGKGFVRLVFLPGIDELKVAFDRIERFLQAS</sequence>
<dbReference type="AlphaFoldDB" id="A0A075GQD6"/>
<keyword evidence="3 6" id="KW-0808">Transferase</keyword>
<dbReference type="PANTHER" id="PTHR43488:SF2">
    <property type="entry name" value="GLUTAMATE-PYRUVATE AMINOTRANSFERASE ALAA"/>
    <property type="match status" value="1"/>
</dbReference>
<evidence type="ECO:0000256" key="2">
    <source>
        <dbReference type="ARBA" id="ARBA00022576"/>
    </source>
</evidence>
<name>A0A075GQD6_9EURY</name>
<dbReference type="InterPro" id="IPR015422">
    <property type="entry name" value="PyrdxlP-dep_Trfase_small"/>
</dbReference>
<dbReference type="InterPro" id="IPR004839">
    <property type="entry name" value="Aminotransferase_I/II_large"/>
</dbReference>
<dbReference type="PANTHER" id="PTHR43488">
    <property type="entry name" value="GLUTAMATE-PYRUVATE AMINOTRANSFERASE ALAA"/>
    <property type="match status" value="1"/>
</dbReference>
<dbReference type="InterPro" id="IPR015424">
    <property type="entry name" value="PyrdxlP-dep_Trfase"/>
</dbReference>
<dbReference type="GO" id="GO:0030170">
    <property type="term" value="F:pyridoxal phosphate binding"/>
    <property type="evidence" value="ECO:0007669"/>
    <property type="project" value="InterPro"/>
</dbReference>
<dbReference type="CDD" id="cd00609">
    <property type="entry name" value="AAT_like"/>
    <property type="match status" value="1"/>
</dbReference>
<keyword evidence="2 6" id="KW-0032">Aminotransferase</keyword>
<dbReference type="Gene3D" id="3.40.640.10">
    <property type="entry name" value="Type I PLP-dependent aspartate aminotransferase-like (Major domain)"/>
    <property type="match status" value="1"/>
</dbReference>
<evidence type="ECO:0000313" key="6">
    <source>
        <dbReference type="EMBL" id="AIF05974.1"/>
    </source>
</evidence>
<evidence type="ECO:0000256" key="4">
    <source>
        <dbReference type="ARBA" id="ARBA00022898"/>
    </source>
</evidence>
<protein>
    <submittedName>
        <fullName evidence="6">Alanine aminotransferase</fullName>
    </submittedName>
</protein>
<evidence type="ECO:0000259" key="5">
    <source>
        <dbReference type="Pfam" id="PF00155"/>
    </source>
</evidence>
<dbReference type="InterPro" id="IPR051926">
    <property type="entry name" value="Ala_Aminotransferase"/>
</dbReference>
<keyword evidence="4" id="KW-0663">Pyridoxal phosphate</keyword>
<dbReference type="EMBL" id="KF900756">
    <property type="protein sequence ID" value="AIF05974.1"/>
    <property type="molecule type" value="Genomic_DNA"/>
</dbReference>
<dbReference type="Pfam" id="PF00155">
    <property type="entry name" value="Aminotran_1_2"/>
    <property type="match status" value="1"/>
</dbReference>
<comment type="cofactor">
    <cofactor evidence="1">
        <name>pyridoxal 5'-phosphate</name>
        <dbReference type="ChEBI" id="CHEBI:597326"/>
    </cofactor>
</comment>